<evidence type="ECO:0000313" key="1">
    <source>
        <dbReference type="EMBL" id="VVA97968.1"/>
    </source>
</evidence>
<keyword evidence="2" id="KW-1185">Reference proteome</keyword>
<organism evidence="1 2">
    <name type="scientific">Arabis nemorensis</name>
    <dbReference type="NCBI Taxonomy" id="586526"/>
    <lineage>
        <taxon>Eukaryota</taxon>
        <taxon>Viridiplantae</taxon>
        <taxon>Streptophyta</taxon>
        <taxon>Embryophyta</taxon>
        <taxon>Tracheophyta</taxon>
        <taxon>Spermatophyta</taxon>
        <taxon>Magnoliopsida</taxon>
        <taxon>eudicotyledons</taxon>
        <taxon>Gunneridae</taxon>
        <taxon>Pentapetalae</taxon>
        <taxon>rosids</taxon>
        <taxon>malvids</taxon>
        <taxon>Brassicales</taxon>
        <taxon>Brassicaceae</taxon>
        <taxon>Arabideae</taxon>
        <taxon>Arabis</taxon>
    </lineage>
</organism>
<comment type="caution">
    <text evidence="1">The sequence shown here is derived from an EMBL/GenBank/DDBJ whole genome shotgun (WGS) entry which is preliminary data.</text>
</comment>
<sequence>MEVVCGRRLIERRAYKNEEVLVDWILELWEKGKIFDAAEESIRQEENRGEVKLVLELGVLCSHQAESIRPDIFGHADLEWSFAVSV</sequence>
<evidence type="ECO:0000313" key="2">
    <source>
        <dbReference type="Proteomes" id="UP000489600"/>
    </source>
</evidence>
<accession>A0A565B8I7</accession>
<evidence type="ECO:0008006" key="3">
    <source>
        <dbReference type="Google" id="ProtNLM"/>
    </source>
</evidence>
<dbReference type="Proteomes" id="UP000489600">
    <property type="component" value="Unassembled WGS sequence"/>
</dbReference>
<dbReference type="AlphaFoldDB" id="A0A565B8I7"/>
<dbReference type="EMBL" id="CABITT030000003">
    <property type="protein sequence ID" value="VVA97968.1"/>
    <property type="molecule type" value="Genomic_DNA"/>
</dbReference>
<reference evidence="1" key="1">
    <citation type="submission" date="2019-07" db="EMBL/GenBank/DDBJ databases">
        <authorList>
            <person name="Dittberner H."/>
        </authorList>
    </citation>
    <scope>NUCLEOTIDE SEQUENCE [LARGE SCALE GENOMIC DNA]</scope>
</reference>
<gene>
    <name evidence="1" type="ORF">ANE_LOCUS8413</name>
</gene>
<proteinExistence type="predicted"/>
<protein>
    <recommendedName>
        <fullName evidence="3">Serine-threonine/tyrosine-protein kinase catalytic domain-containing protein</fullName>
    </recommendedName>
</protein>
<dbReference type="Gene3D" id="1.10.510.10">
    <property type="entry name" value="Transferase(Phosphotransferase) domain 1"/>
    <property type="match status" value="1"/>
</dbReference>
<name>A0A565B8I7_9BRAS</name>